<accession>A0A934PY26</accession>
<evidence type="ECO:0000313" key="3">
    <source>
        <dbReference type="Proteomes" id="UP000617041"/>
    </source>
</evidence>
<gene>
    <name evidence="2" type="ORF">I8E28_02660</name>
</gene>
<dbReference type="RefSeq" id="WP_200786298.1">
    <property type="nucleotide sequence ID" value="NZ_JAEDAO010000001.1"/>
</dbReference>
<dbReference type="AlphaFoldDB" id="A0A934PY26"/>
<feature type="chain" id="PRO_5036805777" description="HEAT repeat domain-containing protein" evidence="1">
    <location>
        <begin position="22"/>
        <end position="148"/>
    </location>
</feature>
<feature type="signal peptide" evidence="1">
    <location>
        <begin position="1"/>
        <end position="21"/>
    </location>
</feature>
<evidence type="ECO:0000256" key="1">
    <source>
        <dbReference type="SAM" id="SignalP"/>
    </source>
</evidence>
<evidence type="ECO:0000313" key="2">
    <source>
        <dbReference type="EMBL" id="MBK0391483.1"/>
    </source>
</evidence>
<comment type="caution">
    <text evidence="2">The sequence shown here is derived from an EMBL/GenBank/DDBJ whole genome shotgun (WGS) entry which is preliminary data.</text>
</comment>
<name>A0A934PY26_9BURK</name>
<dbReference type="EMBL" id="JAEDAO010000001">
    <property type="protein sequence ID" value="MBK0391483.1"/>
    <property type="molecule type" value="Genomic_DNA"/>
</dbReference>
<reference evidence="2" key="1">
    <citation type="submission" date="2020-12" db="EMBL/GenBank/DDBJ databases">
        <title>Ramlibacter sp. nov., isolated from a freshwater alga, Cryptomonas.</title>
        <authorList>
            <person name="Kim H.M."/>
            <person name="Jeon C.O."/>
        </authorList>
    </citation>
    <scope>NUCLEOTIDE SEQUENCE</scope>
    <source>
        <strain evidence="2">CrO1</strain>
    </source>
</reference>
<protein>
    <recommendedName>
        <fullName evidence="4">HEAT repeat domain-containing protein</fullName>
    </recommendedName>
</protein>
<sequence length="148" mass="15666">MRLPSLALSALLLVAAAPAVAGPATDTFRRCLAEHTSAAERKQLARWMWLSMGEHPEAKAVAPLQPGLRASADAAIGQLVTRLMADDCAAEMRSAVSMDGTAAIRSASSALGQIALRELVSDPAVQKSIEAFTNSMDDKRLDQALKPR</sequence>
<keyword evidence="3" id="KW-1185">Reference proteome</keyword>
<organism evidence="2 3">
    <name type="scientific">Ramlibacter algicola</name>
    <dbReference type="NCBI Taxonomy" id="2795217"/>
    <lineage>
        <taxon>Bacteria</taxon>
        <taxon>Pseudomonadati</taxon>
        <taxon>Pseudomonadota</taxon>
        <taxon>Betaproteobacteria</taxon>
        <taxon>Burkholderiales</taxon>
        <taxon>Comamonadaceae</taxon>
        <taxon>Ramlibacter</taxon>
    </lineage>
</organism>
<evidence type="ECO:0008006" key="4">
    <source>
        <dbReference type="Google" id="ProtNLM"/>
    </source>
</evidence>
<keyword evidence="1" id="KW-0732">Signal</keyword>
<proteinExistence type="predicted"/>
<dbReference type="Proteomes" id="UP000617041">
    <property type="component" value="Unassembled WGS sequence"/>
</dbReference>